<accession>A0A167MC13</accession>
<organism evidence="2 3">
    <name type="scientific">Cordyceps fumosorosea (strain ARSEF 2679)</name>
    <name type="common">Isaria fumosorosea</name>
    <dbReference type="NCBI Taxonomy" id="1081104"/>
    <lineage>
        <taxon>Eukaryota</taxon>
        <taxon>Fungi</taxon>
        <taxon>Dikarya</taxon>
        <taxon>Ascomycota</taxon>
        <taxon>Pezizomycotina</taxon>
        <taxon>Sordariomycetes</taxon>
        <taxon>Hypocreomycetidae</taxon>
        <taxon>Hypocreales</taxon>
        <taxon>Cordycipitaceae</taxon>
        <taxon>Cordyceps</taxon>
    </lineage>
</organism>
<dbReference type="CDD" id="cd00303">
    <property type="entry name" value="retropepsin_like"/>
    <property type="match status" value="2"/>
</dbReference>
<evidence type="ECO:0000313" key="2">
    <source>
        <dbReference type="EMBL" id="OAA54184.1"/>
    </source>
</evidence>
<feature type="region of interest" description="Disordered" evidence="1">
    <location>
        <begin position="367"/>
        <end position="430"/>
    </location>
</feature>
<dbReference type="OrthoDB" id="6079484at2759"/>
<name>A0A167MC13_CORFA</name>
<dbReference type="Gene3D" id="2.40.70.10">
    <property type="entry name" value="Acid Proteases"/>
    <property type="match status" value="2"/>
</dbReference>
<reference evidence="2 3" key="1">
    <citation type="journal article" date="2016" name="Genome Biol. Evol.">
        <title>Divergent and convergent evolution of fungal pathogenicity.</title>
        <authorList>
            <person name="Shang Y."/>
            <person name="Xiao G."/>
            <person name="Zheng P."/>
            <person name="Cen K."/>
            <person name="Zhan S."/>
            <person name="Wang C."/>
        </authorList>
    </citation>
    <scope>NUCLEOTIDE SEQUENCE [LARGE SCALE GENOMIC DNA]</scope>
    <source>
        <strain evidence="2 3">ARSEF 2679</strain>
    </source>
</reference>
<dbReference type="AlphaFoldDB" id="A0A167MC13"/>
<dbReference type="InterPro" id="IPR021109">
    <property type="entry name" value="Peptidase_aspartic_dom_sf"/>
</dbReference>
<dbReference type="RefSeq" id="XP_018700757.1">
    <property type="nucleotide sequence ID" value="XM_018852014.1"/>
</dbReference>
<protein>
    <submittedName>
        <fullName evidence="2">Peptidase aspartic</fullName>
    </submittedName>
</protein>
<dbReference type="Proteomes" id="UP000076744">
    <property type="component" value="Unassembled WGS sequence"/>
</dbReference>
<comment type="caution">
    <text evidence="2">The sequence shown here is derived from an EMBL/GenBank/DDBJ whole genome shotgun (WGS) entry which is preliminary data.</text>
</comment>
<evidence type="ECO:0000256" key="1">
    <source>
        <dbReference type="SAM" id="MobiDB-lite"/>
    </source>
</evidence>
<keyword evidence="3" id="KW-1185">Reference proteome</keyword>
<dbReference type="STRING" id="1081104.A0A167MC13"/>
<feature type="compositionally biased region" description="Low complexity" evidence="1">
    <location>
        <begin position="416"/>
        <end position="430"/>
    </location>
</feature>
<feature type="compositionally biased region" description="Basic and acidic residues" evidence="1">
    <location>
        <begin position="368"/>
        <end position="387"/>
    </location>
</feature>
<evidence type="ECO:0000313" key="3">
    <source>
        <dbReference type="Proteomes" id="UP000076744"/>
    </source>
</evidence>
<proteinExistence type="predicted"/>
<dbReference type="EMBL" id="AZHB01000030">
    <property type="protein sequence ID" value="OAA54184.1"/>
    <property type="molecule type" value="Genomic_DNA"/>
</dbReference>
<dbReference type="GeneID" id="30024703"/>
<sequence>MVWSPDGNRVCGIRTPEIRGTLGRIPVRALPDWGSAVNAVSEAFARRHNLEIDTTTSVCSIPLMGGNVAHSIGRVTGCFKFKGRGSSSHRCEFHVLRKSLHDVILGRAFLDETETLTLYSHRIVQVVRPCLRRGKRLFLLDNETPKAARIRCAVNGASASAFPDTGSDLMLVSGDFARRNGFKVHRGKKYRSRVELIDGSTILTDGMVLDAKLQFDVPPLPSLHEVDYDAYGSFLSGLSHLTGRGRRASSMMTFICDLHVVEDLPCDIILSHDFIFRNQVFSRFNSLFHSGRDETRQKDAASVDRCLMFVRSKSSKLSWFRRRRPRPPSETLDLPLRSSPSWDDLWELEVAQRNRMQLWIASLSEPQKSVEERNEAQRRALWDRENPRPPPTPAPSSDPSLRRIPVSRPSPAASQTGASSITAAVSAVSG</sequence>
<gene>
    <name evidence="2" type="ORF">ISF_08411</name>
</gene>